<geneLocation type="plasmid" evidence="2">
    <name>pRGRH0614</name>
</geneLocation>
<reference evidence="2" key="2">
    <citation type="submission" date="2015-07" db="EMBL/GenBank/DDBJ databases">
        <title>Plasmids, circular viruses and viroids from rat gut.</title>
        <authorList>
            <person name="Jorgensen T.J."/>
            <person name="Hansen M.A."/>
            <person name="Xu Z."/>
            <person name="Tabak M.A."/>
            <person name="Sorensen S.J."/>
            <person name="Hansen L.H."/>
        </authorList>
    </citation>
    <scope>NUCLEOTIDE SEQUENCE</scope>
    <source>
        <plasmid evidence="2">pRGRH0614</plasmid>
    </source>
</reference>
<dbReference type="EMBL" id="LN853243">
    <property type="protein sequence ID" value="CRY95390.1"/>
    <property type="molecule type" value="Genomic_DNA"/>
</dbReference>
<reference evidence="2" key="1">
    <citation type="submission" date="2015-06" db="EMBL/GenBank/DDBJ databases">
        <authorList>
            <person name="Joergensen T."/>
        </authorList>
    </citation>
    <scope>NUCLEOTIDE SEQUENCE</scope>
    <source>
        <plasmid evidence="2">pRGRH0614</plasmid>
    </source>
</reference>
<organism evidence="2">
    <name type="scientific">uncultured prokaryote</name>
    <dbReference type="NCBI Taxonomy" id="198431"/>
    <lineage>
        <taxon>unclassified sequences</taxon>
        <taxon>environmental samples</taxon>
    </lineage>
</organism>
<feature type="region of interest" description="Disordered" evidence="1">
    <location>
        <begin position="588"/>
        <end position="632"/>
    </location>
</feature>
<protein>
    <submittedName>
        <fullName evidence="2">Uncharacterized protein</fullName>
    </submittedName>
</protein>
<sequence>MADRKKKPEHDDAWWAAQRHAYIEKNDILLSDYPSWEWVSPYDFWRTIFPEGFLQPRGEEVPWHERGGGHPNGIAIQITSKTKTVKTKTGRKHDVPVVERFTLTDDLDGVMERVIDSNRKNESVFCAPVSFFGKSRVAANARFLHAFAIDLDGVGVQELKNMLKQFRNGRDPAFAADKWVSLPQPTFLVNSGTGFHLYYVLDQPIPLVPRVVPFLQEFKAMLTDYIWRDTVSTLEEVQHQGIYQPFRMPGTPTKLNGKTERSKIKDKYEAVAFVHNGEDGKPWLCSMDYLLGYAGVRGGKDRAEFIELMCTAGRTPIERAKKLWPEWYQARIVEGKAPGRWTCKRDLYDWWRGEVETKATDHHRYWCLNVLAAYAKKCGIPYEELEADALALVPTLEGLTEREDNHFTEDDALSAIGAYYDPIIHKLTRERIERRTAIGLPKNKRNGRSQAKHLEGARAIRDINNDNWREGNGRKPKADLVREYAAEHPDANHSEIARALGISRPTVIKWLKDVPKDATEPEKPKPDDLYELYNPAMVELRAALDQYSSSASDRGYLSPPQSAMTRLELAQKAIGWDTGVEEYWKRADAENEKREKRERETVKSSGTAVKLPDVSRETFPIDDRLNNGHNEA</sequence>
<name>A0A0H5Q1Z1_9ZZZZ</name>
<proteinExistence type="predicted"/>
<feature type="compositionally biased region" description="Basic and acidic residues" evidence="1">
    <location>
        <begin position="588"/>
        <end position="602"/>
    </location>
</feature>
<evidence type="ECO:0000313" key="2">
    <source>
        <dbReference type="EMBL" id="CRY95390.1"/>
    </source>
</evidence>
<dbReference type="AlphaFoldDB" id="A0A0H5Q1Z1"/>
<accession>A0A0H5Q1Z1</accession>
<evidence type="ECO:0000256" key="1">
    <source>
        <dbReference type="SAM" id="MobiDB-lite"/>
    </source>
</evidence>
<keyword evidence="2" id="KW-0614">Plasmid</keyword>
<feature type="compositionally biased region" description="Basic and acidic residues" evidence="1">
    <location>
        <begin position="613"/>
        <end position="632"/>
    </location>
</feature>